<protein>
    <submittedName>
        <fullName evidence="2">Uncharacterized protein</fullName>
    </submittedName>
</protein>
<evidence type="ECO:0000313" key="2">
    <source>
        <dbReference type="EMBL" id="WAQ80969.1"/>
    </source>
</evidence>
<gene>
    <name evidence="2" type="ORF">PtA15_1A307</name>
</gene>
<evidence type="ECO:0000313" key="3">
    <source>
        <dbReference type="Proteomes" id="UP001164743"/>
    </source>
</evidence>
<dbReference type="GeneID" id="77806216"/>
<feature type="region of interest" description="Disordered" evidence="1">
    <location>
        <begin position="1"/>
        <end position="20"/>
    </location>
</feature>
<name>A0ABY7C751_9BASI</name>
<accession>A0ABY7C751</accession>
<dbReference type="Proteomes" id="UP001164743">
    <property type="component" value="Chromosome 1A"/>
</dbReference>
<proteinExistence type="predicted"/>
<organism evidence="2 3">
    <name type="scientific">Puccinia triticina</name>
    <dbReference type="NCBI Taxonomy" id="208348"/>
    <lineage>
        <taxon>Eukaryota</taxon>
        <taxon>Fungi</taxon>
        <taxon>Dikarya</taxon>
        <taxon>Basidiomycota</taxon>
        <taxon>Pucciniomycotina</taxon>
        <taxon>Pucciniomycetes</taxon>
        <taxon>Pucciniales</taxon>
        <taxon>Pucciniaceae</taxon>
        <taxon>Puccinia</taxon>
    </lineage>
</organism>
<evidence type="ECO:0000256" key="1">
    <source>
        <dbReference type="SAM" id="MobiDB-lite"/>
    </source>
</evidence>
<dbReference type="EMBL" id="CP110421">
    <property type="protein sequence ID" value="WAQ80969.1"/>
    <property type="molecule type" value="Genomic_DNA"/>
</dbReference>
<dbReference type="RefSeq" id="XP_053016524.1">
    <property type="nucleotide sequence ID" value="XM_053165321.1"/>
</dbReference>
<sequence>MNPSPEVLTSPQGRNVTSDRDIVQRRYEELHPLDQDAQNSVARLLNATSRQPIS</sequence>
<feature type="compositionally biased region" description="Polar residues" evidence="1">
    <location>
        <begin position="1"/>
        <end position="16"/>
    </location>
</feature>
<reference evidence="2" key="1">
    <citation type="submission" date="2022-10" db="EMBL/GenBank/DDBJ databases">
        <title>Puccinia triticina Genome sequencing and assembly.</title>
        <authorList>
            <person name="Li C."/>
        </authorList>
    </citation>
    <scope>NUCLEOTIDE SEQUENCE</scope>
    <source>
        <strain evidence="2">Pt15</strain>
    </source>
</reference>
<keyword evidence="3" id="KW-1185">Reference proteome</keyword>